<evidence type="ECO:0000256" key="2">
    <source>
        <dbReference type="ARBA" id="ARBA00005993"/>
    </source>
</evidence>
<feature type="domain" description="NR LBD" evidence="13">
    <location>
        <begin position="178"/>
        <end position="408"/>
    </location>
</feature>
<evidence type="ECO:0000256" key="6">
    <source>
        <dbReference type="ARBA" id="ARBA00023015"/>
    </source>
</evidence>
<dbReference type="Gene3D" id="1.10.565.10">
    <property type="entry name" value="Retinoid X Receptor"/>
    <property type="match status" value="1"/>
</dbReference>
<keyword evidence="6 11" id="KW-0805">Transcription regulation</keyword>
<evidence type="ECO:0000256" key="3">
    <source>
        <dbReference type="ARBA" id="ARBA00022723"/>
    </source>
</evidence>
<keyword evidence="4 11" id="KW-0863">Zinc-finger</keyword>
<dbReference type="FunFam" id="3.30.50.10:FF:000050">
    <property type="entry name" value="Nuclear Hormone Receptor family"/>
    <property type="match status" value="1"/>
</dbReference>
<dbReference type="Reactome" id="R-CEL-383280">
    <property type="pathway name" value="Nuclear Receptor transcription pathway"/>
</dbReference>
<dbReference type="InterPro" id="IPR049636">
    <property type="entry name" value="HNF4-like_DBD"/>
</dbReference>
<dbReference type="PhylomeDB" id="Q21805"/>
<protein>
    <submittedName>
        <fullName evidence="14">Nuclear Hormone Receptor family</fullName>
    </submittedName>
</protein>
<keyword evidence="15" id="KW-1185">Reference proteome</keyword>
<dbReference type="PaxDb" id="6239-R07B7.15"/>
<keyword evidence="7 11" id="KW-0238">DNA-binding</keyword>
<evidence type="ECO:0000256" key="11">
    <source>
        <dbReference type="RuleBase" id="RU004334"/>
    </source>
</evidence>
<dbReference type="InterPro" id="IPR000536">
    <property type="entry name" value="Nucl_hrmn_rcpt_lig-bd"/>
</dbReference>
<dbReference type="PROSITE" id="PS00031">
    <property type="entry name" value="NUCLEAR_REC_DBD_1"/>
    <property type="match status" value="1"/>
</dbReference>
<dbReference type="PROSITE" id="PS51030">
    <property type="entry name" value="NUCLEAR_REC_DBD_2"/>
    <property type="match status" value="1"/>
</dbReference>
<comment type="similarity">
    <text evidence="2 11">Belongs to the nuclear hormone receptor family.</text>
</comment>
<evidence type="ECO:0000256" key="10">
    <source>
        <dbReference type="ARBA" id="ARBA00023242"/>
    </source>
</evidence>
<dbReference type="PANTHER" id="PTHR24083">
    <property type="entry name" value="NUCLEAR HORMONE RECEPTOR"/>
    <property type="match status" value="1"/>
</dbReference>
<dbReference type="PROSITE" id="PS51843">
    <property type="entry name" value="NR_LBD"/>
    <property type="match status" value="1"/>
</dbReference>
<feature type="domain" description="Nuclear receptor" evidence="12">
    <location>
        <begin position="40"/>
        <end position="117"/>
    </location>
</feature>
<dbReference type="InterPro" id="IPR001628">
    <property type="entry name" value="Znf_hrmn_rcpt"/>
</dbReference>
<dbReference type="FunCoup" id="Q21805">
    <property type="interactions" value="136"/>
</dbReference>
<dbReference type="eggNOG" id="ENOG502RZKC">
    <property type="taxonomic scope" value="Eukaryota"/>
</dbReference>
<gene>
    <name evidence="14 16" type="primary">nhr-208</name>
    <name evidence="14" type="ORF">CELE_R07B7.15</name>
    <name evidence="16" type="ORF">R07B7.15</name>
</gene>
<dbReference type="SUPFAM" id="SSF57716">
    <property type="entry name" value="Glucocorticoid receptor-like (DNA-binding domain)"/>
    <property type="match status" value="1"/>
</dbReference>
<dbReference type="HOGENOM" id="CLU_007368_3_1_1"/>
<evidence type="ECO:0000256" key="4">
    <source>
        <dbReference type="ARBA" id="ARBA00022771"/>
    </source>
</evidence>
<dbReference type="UCSC" id="R07B7.15">
    <property type="organism name" value="c. elegans"/>
</dbReference>
<dbReference type="Pfam" id="PF00105">
    <property type="entry name" value="zf-C4"/>
    <property type="match status" value="1"/>
</dbReference>
<keyword evidence="3 11" id="KW-0479">Metal-binding</keyword>
<evidence type="ECO:0000313" key="16">
    <source>
        <dbReference type="WormBase" id="R07B7.15"/>
    </source>
</evidence>
<accession>Q21805</accession>
<dbReference type="GO" id="GO:0005634">
    <property type="term" value="C:nucleus"/>
    <property type="evidence" value="ECO:0007669"/>
    <property type="project" value="UniProtKB-SubCell"/>
</dbReference>
<organism evidence="14 15">
    <name type="scientific">Caenorhabditis elegans</name>
    <dbReference type="NCBI Taxonomy" id="6239"/>
    <lineage>
        <taxon>Eukaryota</taxon>
        <taxon>Metazoa</taxon>
        <taxon>Ecdysozoa</taxon>
        <taxon>Nematoda</taxon>
        <taxon>Chromadorea</taxon>
        <taxon>Rhabditida</taxon>
        <taxon>Rhabditina</taxon>
        <taxon>Rhabditomorpha</taxon>
        <taxon>Rhabditoidea</taxon>
        <taxon>Rhabditidae</taxon>
        <taxon>Peloderinae</taxon>
        <taxon>Caenorhabditis</taxon>
    </lineage>
</organism>
<dbReference type="GO" id="GO:0000978">
    <property type="term" value="F:RNA polymerase II cis-regulatory region sequence-specific DNA binding"/>
    <property type="evidence" value="ECO:0000318"/>
    <property type="project" value="GO_Central"/>
</dbReference>
<dbReference type="AlphaFoldDB" id="Q21805"/>
<dbReference type="CDD" id="cd06960">
    <property type="entry name" value="NR_DBD_HNF4A"/>
    <property type="match status" value="1"/>
</dbReference>
<dbReference type="PIR" id="T24022">
    <property type="entry name" value="T24022"/>
</dbReference>
<dbReference type="GO" id="GO:0006357">
    <property type="term" value="P:regulation of transcription by RNA polymerase II"/>
    <property type="evidence" value="ECO:0000318"/>
    <property type="project" value="GO_Central"/>
</dbReference>
<dbReference type="SUPFAM" id="SSF48508">
    <property type="entry name" value="Nuclear receptor ligand-binding domain"/>
    <property type="match status" value="1"/>
</dbReference>
<evidence type="ECO:0000313" key="15">
    <source>
        <dbReference type="Proteomes" id="UP000001940"/>
    </source>
</evidence>
<dbReference type="STRING" id="6239.R07B7.15.1"/>
<dbReference type="Bgee" id="WBGene00011099">
    <property type="expression patterns" value="Expressed in larva and 4 other cell types or tissues"/>
</dbReference>
<keyword evidence="10 11" id="KW-0539">Nucleus</keyword>
<dbReference type="Gene3D" id="3.30.50.10">
    <property type="entry name" value="Erythroid Transcription Factor GATA-1, subunit A"/>
    <property type="match status" value="1"/>
</dbReference>
<keyword evidence="8 11" id="KW-0804">Transcription</keyword>
<dbReference type="RefSeq" id="NP_506034.2">
    <property type="nucleotide sequence ID" value="NM_073633.4"/>
</dbReference>
<dbReference type="InterPro" id="IPR035500">
    <property type="entry name" value="NHR-like_dom_sf"/>
</dbReference>
<dbReference type="GO" id="GO:0042594">
    <property type="term" value="P:response to starvation"/>
    <property type="evidence" value="ECO:0000270"/>
    <property type="project" value="WormBase"/>
</dbReference>
<evidence type="ECO:0000256" key="5">
    <source>
        <dbReference type="ARBA" id="ARBA00022833"/>
    </source>
</evidence>
<dbReference type="SMART" id="SM00399">
    <property type="entry name" value="ZnF_C4"/>
    <property type="match status" value="1"/>
</dbReference>
<dbReference type="AGR" id="WB:WBGene00011099"/>
<evidence type="ECO:0000256" key="7">
    <source>
        <dbReference type="ARBA" id="ARBA00023125"/>
    </source>
</evidence>
<dbReference type="InterPro" id="IPR013088">
    <property type="entry name" value="Znf_NHR/GATA"/>
</dbReference>
<dbReference type="Pfam" id="PF00104">
    <property type="entry name" value="Hormone_recep"/>
    <property type="match status" value="1"/>
</dbReference>
<dbReference type="GO" id="GO:0030154">
    <property type="term" value="P:cell differentiation"/>
    <property type="evidence" value="ECO:0000318"/>
    <property type="project" value="GO_Central"/>
</dbReference>
<dbReference type="GO" id="GO:0008270">
    <property type="term" value="F:zinc ion binding"/>
    <property type="evidence" value="ECO:0007669"/>
    <property type="project" value="UniProtKB-KW"/>
</dbReference>
<evidence type="ECO:0000256" key="8">
    <source>
        <dbReference type="ARBA" id="ARBA00023163"/>
    </source>
</evidence>
<name>Q21805_CAEEL</name>
<dbReference type="CTD" id="187662"/>
<dbReference type="SMR" id="Q21805"/>
<dbReference type="OrthoDB" id="5847928at2759"/>
<keyword evidence="9 11" id="KW-0675">Receptor</keyword>
<evidence type="ECO:0000313" key="14">
    <source>
        <dbReference type="EMBL" id="CAB00124.2"/>
    </source>
</evidence>
<dbReference type="IntAct" id="Q21805">
    <property type="interactions" value="1"/>
</dbReference>
<dbReference type="WormBase" id="R07B7.15">
    <property type="protein sequence ID" value="CE35597"/>
    <property type="gene ID" value="WBGene00011099"/>
    <property type="gene designation" value="nhr-208"/>
</dbReference>
<dbReference type="EMBL" id="BX284605">
    <property type="protein sequence ID" value="CAB00124.2"/>
    <property type="molecule type" value="Genomic_DNA"/>
</dbReference>
<dbReference type="Proteomes" id="UP000001940">
    <property type="component" value="Chromosome V"/>
</dbReference>
<dbReference type="PRINTS" id="PR00047">
    <property type="entry name" value="STROIDFINGER"/>
</dbReference>
<dbReference type="InParanoid" id="Q21805"/>
<dbReference type="InterPro" id="IPR050274">
    <property type="entry name" value="Nuclear_hormone_rcpt_NR2"/>
</dbReference>
<dbReference type="GO" id="GO:0004879">
    <property type="term" value="F:nuclear receptor activity"/>
    <property type="evidence" value="ECO:0000318"/>
    <property type="project" value="GO_Central"/>
</dbReference>
<evidence type="ECO:0000259" key="13">
    <source>
        <dbReference type="PROSITE" id="PS51843"/>
    </source>
</evidence>
<sequence length="410" mass="46561">MDKDLADILPDIEIDQRSQESSSYSILTSTSIKCPRHNLPSKCEICGNPAIGYHYDIASCNGCKAFFRRTVITGRQVACKKWGTCLEEEIPINRRICPGCRFSKCVKVGMNPRAIRAEISSNGEILKNQLLKNREADKLVMLSPKTAEDDLSISISKLSLIENKIDDLFNSKWPSNYCDWRTVTEILKAHPILEMSKIPNLSFQPNQLFPDHAGFAHNASLAALEFTKMLDIFPKLSIDTVQKLVRHGLFMCGSMMTSRRSIQKFNSDTLRRTDGTISGKPAKSWNGVWVDHRKIVQRVLRAFLRIKLNDVEYLFLKVITILNPAVSDLFAQDQKIIERERNRFAQCLLTYCLREYAENNGPSRFASVLSIISSMELQQKEEKSFNILLRASFPDAIVLVSPLFDEIMSA</sequence>
<keyword evidence="5 11" id="KW-0862">Zinc</keyword>
<evidence type="ECO:0000256" key="9">
    <source>
        <dbReference type="ARBA" id="ARBA00023170"/>
    </source>
</evidence>
<reference evidence="14 15" key="1">
    <citation type="journal article" date="1998" name="Science">
        <title>Genome sequence of the nematode C. elegans: a platform for investigating biology.</title>
        <authorList>
            <consortium name="The C. elegans sequencing consortium"/>
            <person name="Sulson J.E."/>
            <person name="Waterston R."/>
        </authorList>
    </citation>
    <scope>NUCLEOTIDE SEQUENCE [LARGE SCALE GENOMIC DNA]</scope>
    <source>
        <strain evidence="14 15">Bristol N2</strain>
    </source>
</reference>
<evidence type="ECO:0000259" key="12">
    <source>
        <dbReference type="PROSITE" id="PS51030"/>
    </source>
</evidence>
<evidence type="ECO:0000256" key="1">
    <source>
        <dbReference type="ARBA" id="ARBA00004123"/>
    </source>
</evidence>
<proteinExistence type="inferred from homology"/>
<dbReference type="KEGG" id="cel:CELE_R07B7.15"/>
<dbReference type="Reactome" id="R-CEL-5362517">
    <property type="pathway name" value="Signaling by Retinoic Acid"/>
</dbReference>
<dbReference type="GeneID" id="187662"/>
<comment type="subcellular location">
    <subcellularLocation>
        <location evidence="1 11">Nucleus</location>
    </subcellularLocation>
</comment>
<dbReference type="SMART" id="SM00430">
    <property type="entry name" value="HOLI"/>
    <property type="match status" value="1"/>
</dbReference>
<dbReference type="FunFam" id="1.10.565.10:FF:000054">
    <property type="entry name" value="Nuclear Hormone Receptor family"/>
    <property type="match status" value="1"/>
</dbReference>